<dbReference type="STRING" id="218821.SAMN05421837_107326"/>
<name>A0A1H5R7I7_9PSEU</name>
<evidence type="ECO:0000313" key="2">
    <source>
        <dbReference type="Proteomes" id="UP000198878"/>
    </source>
</evidence>
<dbReference type="AlphaFoldDB" id="A0A1H5R7I7"/>
<evidence type="ECO:0000313" key="1">
    <source>
        <dbReference type="EMBL" id="SEF34335.1"/>
    </source>
</evidence>
<dbReference type="OrthoDB" id="9982607at2"/>
<dbReference type="EMBL" id="FNUJ01000007">
    <property type="protein sequence ID" value="SEF34335.1"/>
    <property type="molecule type" value="Genomic_DNA"/>
</dbReference>
<organism evidence="1 2">
    <name type="scientific">Amycolatopsis pretoriensis</name>
    <dbReference type="NCBI Taxonomy" id="218821"/>
    <lineage>
        <taxon>Bacteria</taxon>
        <taxon>Bacillati</taxon>
        <taxon>Actinomycetota</taxon>
        <taxon>Actinomycetes</taxon>
        <taxon>Pseudonocardiales</taxon>
        <taxon>Pseudonocardiaceae</taxon>
        <taxon>Amycolatopsis</taxon>
    </lineage>
</organism>
<keyword evidence="2" id="KW-1185">Reference proteome</keyword>
<sequence length="98" mass="10485">MTRTGDTYVRWRSGAPREGRAFPPLGPGHPAYRDVCPACDHFLGNGLPVQILAIGPTDDEARDRHRAGRWYSALALLFHAACLGSNIVDLADAEGAAG</sequence>
<dbReference type="RefSeq" id="WP_143051045.1">
    <property type="nucleotide sequence ID" value="NZ_FNUJ01000007.1"/>
</dbReference>
<gene>
    <name evidence="1" type="ORF">SAMN05421837_107326</name>
</gene>
<proteinExistence type="predicted"/>
<protein>
    <submittedName>
        <fullName evidence="1">Uncharacterized protein</fullName>
    </submittedName>
</protein>
<dbReference type="Proteomes" id="UP000198878">
    <property type="component" value="Unassembled WGS sequence"/>
</dbReference>
<reference evidence="2" key="1">
    <citation type="submission" date="2016-10" db="EMBL/GenBank/DDBJ databases">
        <authorList>
            <person name="Varghese N."/>
            <person name="Submissions S."/>
        </authorList>
    </citation>
    <scope>NUCLEOTIDE SEQUENCE [LARGE SCALE GENOMIC DNA]</scope>
    <source>
        <strain evidence="2">DSM 44654</strain>
    </source>
</reference>
<accession>A0A1H5R7I7</accession>